<keyword evidence="3" id="KW-1185">Reference proteome</keyword>
<feature type="region of interest" description="Disordered" evidence="1">
    <location>
        <begin position="1"/>
        <end position="77"/>
    </location>
</feature>
<protein>
    <submittedName>
        <fullName evidence="2">Uncharacterized protein</fullName>
    </submittedName>
</protein>
<sequence>MIPTLQLSTQLIPTNSSPQHKLSSPGPLSRRIARSSLPTRPPMAKEEAENTLNSPKLHQFPTESPHTTRTNEPHGHKPHDHFSCIFAQHRSTHEFLTCPMSECSARISKSRSTLQAARTPTRNPESYVIPVLNPILALYKMRIKQPPCNYSQNDTQGCR</sequence>
<accession>A0A2P6N7B2</accession>
<comment type="caution">
    <text evidence="2">The sequence shown here is derived from an EMBL/GenBank/DDBJ whole genome shotgun (WGS) entry which is preliminary data.</text>
</comment>
<dbReference type="EMBL" id="MDYQ01000169">
    <property type="protein sequence ID" value="PRP79827.1"/>
    <property type="molecule type" value="Genomic_DNA"/>
</dbReference>
<feature type="compositionally biased region" description="Polar residues" evidence="1">
    <location>
        <begin position="1"/>
        <end position="22"/>
    </location>
</feature>
<gene>
    <name evidence="2" type="ORF">PROFUN_12499</name>
</gene>
<organism evidence="2 3">
    <name type="scientific">Planoprotostelium fungivorum</name>
    <dbReference type="NCBI Taxonomy" id="1890364"/>
    <lineage>
        <taxon>Eukaryota</taxon>
        <taxon>Amoebozoa</taxon>
        <taxon>Evosea</taxon>
        <taxon>Variosea</taxon>
        <taxon>Cavosteliida</taxon>
        <taxon>Cavosteliaceae</taxon>
        <taxon>Planoprotostelium</taxon>
    </lineage>
</organism>
<dbReference type="Proteomes" id="UP000241769">
    <property type="component" value="Unassembled WGS sequence"/>
</dbReference>
<feature type="compositionally biased region" description="Polar residues" evidence="1">
    <location>
        <begin position="50"/>
        <end position="68"/>
    </location>
</feature>
<evidence type="ECO:0000313" key="3">
    <source>
        <dbReference type="Proteomes" id="UP000241769"/>
    </source>
</evidence>
<reference evidence="2 3" key="1">
    <citation type="journal article" date="2018" name="Genome Biol. Evol.">
        <title>Multiple Roots of Fruiting Body Formation in Amoebozoa.</title>
        <authorList>
            <person name="Hillmann F."/>
            <person name="Forbes G."/>
            <person name="Novohradska S."/>
            <person name="Ferling I."/>
            <person name="Riege K."/>
            <person name="Groth M."/>
            <person name="Westermann M."/>
            <person name="Marz M."/>
            <person name="Spaller T."/>
            <person name="Winckler T."/>
            <person name="Schaap P."/>
            <person name="Glockner G."/>
        </authorList>
    </citation>
    <scope>NUCLEOTIDE SEQUENCE [LARGE SCALE GENOMIC DNA]</scope>
    <source>
        <strain evidence="2 3">Jena</strain>
    </source>
</reference>
<name>A0A2P6N7B2_9EUKA</name>
<evidence type="ECO:0000256" key="1">
    <source>
        <dbReference type="SAM" id="MobiDB-lite"/>
    </source>
</evidence>
<proteinExistence type="predicted"/>
<dbReference type="InParanoid" id="A0A2P6N7B2"/>
<evidence type="ECO:0000313" key="2">
    <source>
        <dbReference type="EMBL" id="PRP79827.1"/>
    </source>
</evidence>
<dbReference type="AlphaFoldDB" id="A0A2P6N7B2"/>